<evidence type="ECO:0000256" key="3">
    <source>
        <dbReference type="ARBA" id="ARBA00022630"/>
    </source>
</evidence>
<evidence type="ECO:0000259" key="8">
    <source>
        <dbReference type="Pfam" id="PF01494"/>
    </source>
</evidence>
<keyword evidence="4" id="KW-0274">FAD</keyword>
<dbReference type="FunFam" id="3.50.50.60:FF:000153">
    <property type="entry name" value="Salicylate hydroxylase, putative"/>
    <property type="match status" value="1"/>
</dbReference>
<dbReference type="GO" id="GO:0004497">
    <property type="term" value="F:monooxygenase activity"/>
    <property type="evidence" value="ECO:0007669"/>
    <property type="project" value="UniProtKB-KW"/>
</dbReference>
<keyword evidence="7" id="KW-1133">Transmembrane helix</keyword>
<dbReference type="Proteomes" id="UP000078544">
    <property type="component" value="Unassembled WGS sequence"/>
</dbReference>
<evidence type="ECO:0000256" key="5">
    <source>
        <dbReference type="ARBA" id="ARBA00023002"/>
    </source>
</evidence>
<feature type="transmembrane region" description="Helical" evidence="7">
    <location>
        <begin position="9"/>
        <end position="27"/>
    </location>
</feature>
<gene>
    <name evidence="9" type="ORF">AAL_07382</name>
</gene>
<feature type="domain" description="FAD-binding" evidence="8">
    <location>
        <begin position="160"/>
        <end position="366"/>
    </location>
</feature>
<dbReference type="PANTHER" id="PTHR46720:SF3">
    <property type="entry name" value="FAD-BINDING DOMAIN-CONTAINING PROTEIN-RELATED"/>
    <property type="match status" value="1"/>
</dbReference>
<evidence type="ECO:0000256" key="4">
    <source>
        <dbReference type="ARBA" id="ARBA00022827"/>
    </source>
</evidence>
<proteinExistence type="inferred from homology"/>
<keyword evidence="3" id="KW-0285">Flavoprotein</keyword>
<keyword evidence="7" id="KW-0812">Transmembrane</keyword>
<name>A0A167XNB7_9HYPO</name>
<dbReference type="Gene3D" id="3.50.50.60">
    <property type="entry name" value="FAD/NAD(P)-binding domain"/>
    <property type="match status" value="1"/>
</dbReference>
<dbReference type="PANTHER" id="PTHR46720">
    <property type="entry name" value="HYDROXYLASE, PUTATIVE (AFU_ORTHOLOGUE AFUA_3G01460)-RELATED"/>
    <property type="match status" value="1"/>
</dbReference>
<dbReference type="GO" id="GO:0044550">
    <property type="term" value="P:secondary metabolite biosynthetic process"/>
    <property type="evidence" value="ECO:0007669"/>
    <property type="project" value="TreeGrafter"/>
</dbReference>
<dbReference type="PRINTS" id="PR00420">
    <property type="entry name" value="RNGMNOXGNASE"/>
</dbReference>
<sequence>MQSVRKPEYAIIGGGITGLTLAIALHYRGLHVKSYEQAKQYGDIGAGVSFTPNAVQAMRLCHPAIDTAFEKVCTHNRWASKRQVWFDFYNGQNRGSERTPLFTVTNSLGQNGVHRADFLDQLAKLLPSHLSSFGKTLQSYEMESTGRYSLALADGSSASTDVILACDGIKSRVRQLMFGEDQPCASPSFSFKHAFRALISTKDAIAVLGEEKAQNACMYMGHGGHVLTFPIDHGNLLNIVAFHTTKEPWENCNQMTAPSTREEMLRTFTHFGSEVLNLLGLASPQLDIWAIFDLGDNPPPSFSTGRVCLLGDAAHAASPHQGAGAGFCIEDAAVLSCLLSNELTTSPAIAEIALQVFDATRRQRGAWLVQSSRYIGNAYEWLIPEIGTDFGKIEEEIRRRNAVITDVDVEAMCNEAQLKFSKRCEMII</sequence>
<dbReference type="InterPro" id="IPR051104">
    <property type="entry name" value="FAD_monoxygenase"/>
</dbReference>
<keyword evidence="7" id="KW-0472">Membrane</keyword>
<evidence type="ECO:0000313" key="9">
    <source>
        <dbReference type="EMBL" id="KZZ90281.1"/>
    </source>
</evidence>
<dbReference type="Pfam" id="PF01494">
    <property type="entry name" value="FAD_binding_3"/>
    <property type="match status" value="1"/>
</dbReference>
<accession>A0A167XNB7</accession>
<comment type="caution">
    <text evidence="9">The sequence shown here is derived from an EMBL/GenBank/DDBJ whole genome shotgun (WGS) entry which is preliminary data.</text>
</comment>
<dbReference type="STRING" id="1081109.A0A167XNB7"/>
<dbReference type="InterPro" id="IPR002938">
    <property type="entry name" value="FAD-bd"/>
</dbReference>
<evidence type="ECO:0000256" key="1">
    <source>
        <dbReference type="ARBA" id="ARBA00001974"/>
    </source>
</evidence>
<organism evidence="9 10">
    <name type="scientific">Moelleriella libera RCEF 2490</name>
    <dbReference type="NCBI Taxonomy" id="1081109"/>
    <lineage>
        <taxon>Eukaryota</taxon>
        <taxon>Fungi</taxon>
        <taxon>Dikarya</taxon>
        <taxon>Ascomycota</taxon>
        <taxon>Pezizomycotina</taxon>
        <taxon>Sordariomycetes</taxon>
        <taxon>Hypocreomycetidae</taxon>
        <taxon>Hypocreales</taxon>
        <taxon>Clavicipitaceae</taxon>
        <taxon>Moelleriella</taxon>
    </lineage>
</organism>
<dbReference type="OrthoDB" id="417877at2759"/>
<evidence type="ECO:0000256" key="2">
    <source>
        <dbReference type="ARBA" id="ARBA00007992"/>
    </source>
</evidence>
<reference evidence="9 10" key="1">
    <citation type="journal article" date="2016" name="Genome Biol. Evol.">
        <title>Divergent and convergent evolution of fungal pathogenicity.</title>
        <authorList>
            <person name="Shang Y."/>
            <person name="Xiao G."/>
            <person name="Zheng P."/>
            <person name="Cen K."/>
            <person name="Zhan S."/>
            <person name="Wang C."/>
        </authorList>
    </citation>
    <scope>NUCLEOTIDE SEQUENCE [LARGE SCALE GENOMIC DNA]</scope>
    <source>
        <strain evidence="9 10">RCEF 2490</strain>
    </source>
</reference>
<keyword evidence="5" id="KW-0560">Oxidoreductase</keyword>
<evidence type="ECO:0000313" key="10">
    <source>
        <dbReference type="Proteomes" id="UP000078544"/>
    </source>
</evidence>
<dbReference type="EMBL" id="AZGY01000022">
    <property type="protein sequence ID" value="KZZ90281.1"/>
    <property type="molecule type" value="Genomic_DNA"/>
</dbReference>
<dbReference type="InterPro" id="IPR036188">
    <property type="entry name" value="FAD/NAD-bd_sf"/>
</dbReference>
<keyword evidence="10" id="KW-1185">Reference proteome</keyword>
<evidence type="ECO:0000256" key="7">
    <source>
        <dbReference type="SAM" id="Phobius"/>
    </source>
</evidence>
<comment type="cofactor">
    <cofactor evidence="1">
        <name>FAD</name>
        <dbReference type="ChEBI" id="CHEBI:57692"/>
    </cofactor>
</comment>
<evidence type="ECO:0000256" key="6">
    <source>
        <dbReference type="ARBA" id="ARBA00023033"/>
    </source>
</evidence>
<protein>
    <submittedName>
        <fullName evidence="9">Aromatic-ring hydroxylase-like protein</fullName>
    </submittedName>
</protein>
<comment type="similarity">
    <text evidence="2">Belongs to the paxM FAD-dependent monooxygenase family.</text>
</comment>
<dbReference type="GO" id="GO:0071949">
    <property type="term" value="F:FAD binding"/>
    <property type="evidence" value="ECO:0007669"/>
    <property type="project" value="InterPro"/>
</dbReference>
<dbReference type="SUPFAM" id="SSF51905">
    <property type="entry name" value="FAD/NAD(P)-binding domain"/>
    <property type="match status" value="1"/>
</dbReference>
<dbReference type="SUPFAM" id="SSF54373">
    <property type="entry name" value="FAD-linked reductases, C-terminal domain"/>
    <property type="match status" value="1"/>
</dbReference>
<keyword evidence="6" id="KW-0503">Monooxygenase</keyword>
<dbReference type="AlphaFoldDB" id="A0A167XNB7"/>